<reference evidence="1" key="1">
    <citation type="submission" date="2013-12" db="EMBL/GenBank/DDBJ databases">
        <title>The Genome Sequence of Aphanomyces astaci APO3.</title>
        <authorList>
            <consortium name="The Broad Institute Genomics Platform"/>
            <person name="Russ C."/>
            <person name="Tyler B."/>
            <person name="van West P."/>
            <person name="Dieguez-Uribeondo J."/>
            <person name="Young S.K."/>
            <person name="Zeng Q."/>
            <person name="Gargeya S."/>
            <person name="Fitzgerald M."/>
            <person name="Abouelleil A."/>
            <person name="Alvarado L."/>
            <person name="Chapman S.B."/>
            <person name="Gainer-Dewar J."/>
            <person name="Goldberg J."/>
            <person name="Griggs A."/>
            <person name="Gujja S."/>
            <person name="Hansen M."/>
            <person name="Howarth C."/>
            <person name="Imamovic A."/>
            <person name="Ireland A."/>
            <person name="Larimer J."/>
            <person name="McCowan C."/>
            <person name="Murphy C."/>
            <person name="Pearson M."/>
            <person name="Poon T.W."/>
            <person name="Priest M."/>
            <person name="Roberts A."/>
            <person name="Saif S."/>
            <person name="Shea T."/>
            <person name="Sykes S."/>
            <person name="Wortman J."/>
            <person name="Nusbaum C."/>
            <person name="Birren B."/>
        </authorList>
    </citation>
    <scope>NUCLEOTIDE SEQUENCE [LARGE SCALE GENOMIC DNA]</scope>
    <source>
        <strain evidence="1">APO3</strain>
    </source>
</reference>
<dbReference type="OrthoDB" id="407325at2759"/>
<dbReference type="VEuPathDB" id="FungiDB:H257_08537"/>
<dbReference type="GO" id="GO:0005634">
    <property type="term" value="C:nucleus"/>
    <property type="evidence" value="ECO:0007669"/>
    <property type="project" value="TreeGrafter"/>
</dbReference>
<dbReference type="Pfam" id="PF10294">
    <property type="entry name" value="Methyltransf_16"/>
    <property type="match status" value="1"/>
</dbReference>
<dbReference type="GO" id="GO:0005737">
    <property type="term" value="C:cytoplasm"/>
    <property type="evidence" value="ECO:0007669"/>
    <property type="project" value="TreeGrafter"/>
</dbReference>
<dbReference type="SUPFAM" id="SSF53335">
    <property type="entry name" value="S-adenosyl-L-methionine-dependent methyltransferases"/>
    <property type="match status" value="1"/>
</dbReference>
<dbReference type="GeneID" id="20810533"/>
<dbReference type="STRING" id="112090.W4GEE9"/>
<accession>W4GEE9</accession>
<evidence type="ECO:0000313" key="1">
    <source>
        <dbReference type="EMBL" id="ETV77636.1"/>
    </source>
</evidence>
<organism evidence="1">
    <name type="scientific">Aphanomyces astaci</name>
    <name type="common">Crayfish plague agent</name>
    <dbReference type="NCBI Taxonomy" id="112090"/>
    <lineage>
        <taxon>Eukaryota</taxon>
        <taxon>Sar</taxon>
        <taxon>Stramenopiles</taxon>
        <taxon>Oomycota</taxon>
        <taxon>Saprolegniomycetes</taxon>
        <taxon>Saprolegniales</taxon>
        <taxon>Verrucalvaceae</taxon>
        <taxon>Aphanomyces</taxon>
    </lineage>
</organism>
<proteinExistence type="predicted"/>
<name>W4GEE9_APHAT</name>
<sequence>MTLKTEGELRGLVAVIQDALATNALNALESIASEPMGRCFLGVAGFLEFAMAKVGAFTKSIAPSDDEVGAAEQVLSIVAKVMKDEDNAVHAAQLGWHTLLLKLLLHDNELISDAASEVVVTCATHNCNTTGINISFPYTTLPLEPPTRPWPQLQALPRDARDADVPVVLIRAVKRRMTGQPKTGYLLWGAAVILARWIHLHRELFDGKSVLEVGSGLGLSGIVAGAYSLRTILTDYQQDTLKALAYNVMLNQTMGTTVEHLDWDHLDKTNEQAKVDLVIASDIICDPTTAEGFANVIRTRLSTSGVAYLVNATGHSRFGVGRLRELLLAPPFDTTIVPVETLPDGLRLLDTVWDAKELRYEHYTIRLK</sequence>
<dbReference type="EMBL" id="KI913132">
    <property type="protein sequence ID" value="ETV77636.1"/>
    <property type="molecule type" value="Genomic_DNA"/>
</dbReference>
<gene>
    <name evidence="1" type="ORF">H257_08537</name>
</gene>
<dbReference type="InterPro" id="IPR019410">
    <property type="entry name" value="Methyltransf_16"/>
</dbReference>
<dbReference type="PANTHER" id="PTHR14614">
    <property type="entry name" value="HEPATOCELLULAR CARCINOMA-ASSOCIATED ANTIGEN"/>
    <property type="match status" value="1"/>
</dbReference>
<protein>
    <recommendedName>
        <fullName evidence="2">FAM86 N-terminal domain-containing protein</fullName>
    </recommendedName>
</protein>
<dbReference type="Gene3D" id="3.40.50.150">
    <property type="entry name" value="Vaccinia Virus protein VP39"/>
    <property type="match status" value="1"/>
</dbReference>
<dbReference type="RefSeq" id="XP_009832746.1">
    <property type="nucleotide sequence ID" value="XM_009834444.1"/>
</dbReference>
<dbReference type="AlphaFoldDB" id="W4GEE9"/>
<dbReference type="InterPro" id="IPR029063">
    <property type="entry name" value="SAM-dependent_MTases_sf"/>
</dbReference>
<evidence type="ECO:0008006" key="2">
    <source>
        <dbReference type="Google" id="ProtNLM"/>
    </source>
</evidence>
<dbReference type="PANTHER" id="PTHR14614:SF165">
    <property type="entry name" value="FAM86 N-TERMINAL DOMAIN-CONTAINING PROTEIN"/>
    <property type="match status" value="1"/>
</dbReference>